<dbReference type="OrthoDB" id="1631746at2"/>
<accession>A0A4Q9FR45</accession>
<protein>
    <submittedName>
        <fullName evidence="7">O-antigen ligase family protein</fullName>
    </submittedName>
</protein>
<name>A0A4Q9FR45_9FLAO</name>
<keyword evidence="3 5" id="KW-1133">Transmembrane helix</keyword>
<evidence type="ECO:0000259" key="6">
    <source>
        <dbReference type="Pfam" id="PF04932"/>
    </source>
</evidence>
<feature type="transmembrane region" description="Helical" evidence="5">
    <location>
        <begin position="344"/>
        <end position="362"/>
    </location>
</feature>
<comment type="subcellular location">
    <subcellularLocation>
        <location evidence="1">Membrane</location>
        <topology evidence="1">Multi-pass membrane protein</topology>
    </subcellularLocation>
</comment>
<dbReference type="InterPro" id="IPR007016">
    <property type="entry name" value="O-antigen_ligase-rel_domated"/>
</dbReference>
<dbReference type="Pfam" id="PF04932">
    <property type="entry name" value="Wzy_C"/>
    <property type="match status" value="1"/>
</dbReference>
<evidence type="ECO:0000256" key="3">
    <source>
        <dbReference type="ARBA" id="ARBA00022989"/>
    </source>
</evidence>
<evidence type="ECO:0000313" key="8">
    <source>
        <dbReference type="Proteomes" id="UP000292372"/>
    </source>
</evidence>
<feature type="transmembrane region" description="Helical" evidence="5">
    <location>
        <begin position="236"/>
        <end position="256"/>
    </location>
</feature>
<feature type="domain" description="O-antigen ligase-related" evidence="6">
    <location>
        <begin position="199"/>
        <end position="331"/>
    </location>
</feature>
<organism evidence="7 8">
    <name type="scientific">Hyunsoonleella pacifica</name>
    <dbReference type="NCBI Taxonomy" id="1080224"/>
    <lineage>
        <taxon>Bacteria</taxon>
        <taxon>Pseudomonadati</taxon>
        <taxon>Bacteroidota</taxon>
        <taxon>Flavobacteriia</taxon>
        <taxon>Flavobacteriales</taxon>
        <taxon>Flavobacteriaceae</taxon>
    </lineage>
</organism>
<proteinExistence type="predicted"/>
<feature type="transmembrane region" description="Helical" evidence="5">
    <location>
        <begin position="121"/>
        <end position="141"/>
    </location>
</feature>
<gene>
    <name evidence="7" type="ORF">EYD46_08915</name>
</gene>
<reference evidence="7 8" key="1">
    <citation type="journal article" date="2015" name="Int. J. Syst. Evol. Microbiol.">
        <title>Hyunsoonleella pacifica sp. nov., isolated from seawater of South Pacific Gyre.</title>
        <authorList>
            <person name="Gao X."/>
            <person name="Zhang Z."/>
            <person name="Dai X."/>
            <person name="Zhang X.H."/>
        </authorList>
    </citation>
    <scope>NUCLEOTIDE SEQUENCE [LARGE SCALE GENOMIC DNA]</scope>
    <source>
        <strain evidence="7 8">SW033</strain>
    </source>
</reference>
<dbReference type="PANTHER" id="PTHR37422:SF13">
    <property type="entry name" value="LIPOPOLYSACCHARIDE BIOSYNTHESIS PROTEIN PA4999-RELATED"/>
    <property type="match status" value="1"/>
</dbReference>
<dbReference type="GO" id="GO:0016874">
    <property type="term" value="F:ligase activity"/>
    <property type="evidence" value="ECO:0007669"/>
    <property type="project" value="UniProtKB-KW"/>
</dbReference>
<keyword evidence="7" id="KW-0436">Ligase</keyword>
<dbReference type="Proteomes" id="UP000292372">
    <property type="component" value="Unassembled WGS sequence"/>
</dbReference>
<evidence type="ECO:0000256" key="5">
    <source>
        <dbReference type="SAM" id="Phobius"/>
    </source>
</evidence>
<feature type="transmembrane region" description="Helical" evidence="5">
    <location>
        <begin position="368"/>
        <end position="386"/>
    </location>
</feature>
<feature type="transmembrane region" description="Helical" evidence="5">
    <location>
        <begin position="319"/>
        <end position="337"/>
    </location>
</feature>
<dbReference type="EMBL" id="SIRS01000003">
    <property type="protein sequence ID" value="TBN16741.1"/>
    <property type="molecule type" value="Genomic_DNA"/>
</dbReference>
<evidence type="ECO:0000256" key="2">
    <source>
        <dbReference type="ARBA" id="ARBA00022692"/>
    </source>
</evidence>
<keyword evidence="8" id="KW-1185">Reference proteome</keyword>
<feature type="transmembrane region" description="Helical" evidence="5">
    <location>
        <begin position="62"/>
        <end position="83"/>
    </location>
</feature>
<feature type="transmembrane region" description="Helical" evidence="5">
    <location>
        <begin position="172"/>
        <end position="193"/>
    </location>
</feature>
<feature type="transmembrane region" description="Helical" evidence="5">
    <location>
        <begin position="9"/>
        <end position="27"/>
    </location>
</feature>
<dbReference type="GO" id="GO:0016020">
    <property type="term" value="C:membrane"/>
    <property type="evidence" value="ECO:0007669"/>
    <property type="project" value="UniProtKB-SubCell"/>
</dbReference>
<sequence>METACHKRFTINFFLSNLGLLIFPFVLPLPLPLNIKSLAFIIFLVTLFFNSPNDTQSIKQVLKNKIVLLFIILYLLDPILSLVRGNGLYFRDVKTSFLIAPFVFLLGKEILFSFKEKILKAFTIGVILYIVFSVAYIIYFYSQSKMHDFAIGYYLKYITYHHMPYAIQHTYLGIYICFASAIILFSFNSQIIVKITLNIILFLSIFILASKLSIIVFIFLFCFYLSRNIKVKKKTILIIISLLIIVACFILAFLVLNTDLFRTFENSVSNRLNIYACSLRGIKLNFWLGIGSGSVKEYINGCNTEIGLMDTHNLLFQEFLSNGIIGVTIFIKLLLVFFKAFFKFNYNLGYVLIITLIIYGSIEHLLNLQYGVLFYIFFLLFFYAILPIQNLKKL</sequence>
<feature type="transmembrane region" description="Helical" evidence="5">
    <location>
        <begin position="199"/>
        <end position="224"/>
    </location>
</feature>
<evidence type="ECO:0000256" key="1">
    <source>
        <dbReference type="ARBA" id="ARBA00004141"/>
    </source>
</evidence>
<evidence type="ECO:0000256" key="4">
    <source>
        <dbReference type="ARBA" id="ARBA00023136"/>
    </source>
</evidence>
<comment type="caution">
    <text evidence="7">The sequence shown here is derived from an EMBL/GenBank/DDBJ whole genome shotgun (WGS) entry which is preliminary data.</text>
</comment>
<dbReference type="InterPro" id="IPR051533">
    <property type="entry name" value="WaaL-like"/>
</dbReference>
<evidence type="ECO:0000313" key="7">
    <source>
        <dbReference type="EMBL" id="TBN16741.1"/>
    </source>
</evidence>
<dbReference type="PANTHER" id="PTHR37422">
    <property type="entry name" value="TEICHURONIC ACID BIOSYNTHESIS PROTEIN TUAE"/>
    <property type="match status" value="1"/>
</dbReference>
<keyword evidence="4 5" id="KW-0472">Membrane</keyword>
<dbReference type="RefSeq" id="WP_130936722.1">
    <property type="nucleotide sequence ID" value="NZ_BMEE01000002.1"/>
</dbReference>
<dbReference type="AlphaFoldDB" id="A0A4Q9FR45"/>
<keyword evidence="2 5" id="KW-0812">Transmembrane</keyword>